<evidence type="ECO:0000313" key="1">
    <source>
        <dbReference type="EMBL" id="CAN0453258.1"/>
    </source>
</evidence>
<sequence>MDSDICSSRDDRNRGRCGGLGDAPRTEENRDTETSPQRLAAASGQLFQSSCCRSSAARVAREKDGPGVAEWPSQPGRDPSASTFLLRDFLLLHSFPLPFLGFEVKGLPHQLTEEVTSLSLSFKLHQQ</sequence>
<name>A0AC59ZL22_RANTA</name>
<reference evidence="1" key="1">
    <citation type="submission" date="2023-05" db="EMBL/GenBank/DDBJ databases">
        <authorList>
            <consortium name="ELIXIR-Norway"/>
        </authorList>
    </citation>
    <scope>NUCLEOTIDE SEQUENCE</scope>
</reference>
<reference evidence="1" key="2">
    <citation type="submission" date="2025-03" db="EMBL/GenBank/DDBJ databases">
        <authorList>
            <consortium name="ELIXIR-Norway"/>
            <consortium name="Elixir Norway"/>
        </authorList>
    </citation>
    <scope>NUCLEOTIDE SEQUENCE</scope>
</reference>
<evidence type="ECO:0000313" key="2">
    <source>
        <dbReference type="Proteomes" id="UP001162501"/>
    </source>
</evidence>
<organism evidence="1 2">
    <name type="scientific">Rangifer tarandus platyrhynchus</name>
    <name type="common">Svalbard reindeer</name>
    <dbReference type="NCBI Taxonomy" id="3082113"/>
    <lineage>
        <taxon>Eukaryota</taxon>
        <taxon>Metazoa</taxon>
        <taxon>Chordata</taxon>
        <taxon>Craniata</taxon>
        <taxon>Vertebrata</taxon>
        <taxon>Euteleostomi</taxon>
        <taxon>Mammalia</taxon>
        <taxon>Eutheria</taxon>
        <taxon>Laurasiatheria</taxon>
        <taxon>Artiodactyla</taxon>
        <taxon>Ruminantia</taxon>
        <taxon>Pecora</taxon>
        <taxon>Cervidae</taxon>
        <taxon>Odocoileinae</taxon>
        <taxon>Rangifer</taxon>
    </lineage>
</organism>
<protein>
    <submittedName>
        <fullName evidence="1">Uncharacterized protein</fullName>
    </submittedName>
</protein>
<accession>A0AC59ZL22</accession>
<gene>
    <name evidence="1" type="ORF">MRATA1EN22A_LOCUS19762</name>
</gene>
<dbReference type="Proteomes" id="UP001162501">
    <property type="component" value="Chromosome 3"/>
</dbReference>
<dbReference type="EMBL" id="OX596087">
    <property type="protein sequence ID" value="CAN0453258.1"/>
    <property type="molecule type" value="Genomic_DNA"/>
</dbReference>
<proteinExistence type="predicted"/>